<keyword evidence="2" id="KW-1185">Reference proteome</keyword>
<dbReference type="PANTHER" id="PTHR21174">
    <property type="match status" value="1"/>
</dbReference>
<dbReference type="RefSeq" id="WP_125435531.1">
    <property type="nucleotide sequence ID" value="NZ_RWIU01000001.1"/>
</dbReference>
<sequence length="216" mass="24962">MVTTTTLAARWQRLTTPLVSDKALQSATYKQLEAAYGGSDRHYHALPHIRALLDAVDRHGALVQDREVVELAIWFHDVVYSPRRSDNETRSAAQALEFLQHTSLSAARQQRVAFLIERTQDHTQPQPEDADLHFFLDADLQILGATESDYWQYARQVRQEYRLIPDFLYRRGRRQVLEKLLNTPLLYHTAAFRDRLDAPARRNLQAELKAWDNGGV</sequence>
<dbReference type="InterPro" id="IPR009218">
    <property type="entry name" value="HD_phosphohydro"/>
</dbReference>
<protein>
    <recommendedName>
        <fullName evidence="3">Metal-dependent phosphohydrolase</fullName>
    </recommendedName>
</protein>
<dbReference type="OrthoDB" id="9808993at2"/>
<name>A0A428KI91_9BACT</name>
<evidence type="ECO:0000313" key="1">
    <source>
        <dbReference type="EMBL" id="RSK46151.1"/>
    </source>
</evidence>
<comment type="caution">
    <text evidence="1">The sequence shown here is derived from an EMBL/GenBank/DDBJ whole genome shotgun (WGS) entry which is preliminary data.</text>
</comment>
<reference evidence="1 2" key="1">
    <citation type="submission" date="2018-12" db="EMBL/GenBank/DDBJ databases">
        <authorList>
            <person name="Feng G."/>
            <person name="Zhu H."/>
        </authorList>
    </citation>
    <scope>NUCLEOTIDE SEQUENCE [LARGE SCALE GENOMIC DNA]</scope>
    <source>
        <strain evidence="1 2">LMG 26000</strain>
    </source>
</reference>
<gene>
    <name evidence="1" type="ORF">EI293_02980</name>
</gene>
<dbReference type="Proteomes" id="UP000270291">
    <property type="component" value="Unassembled WGS sequence"/>
</dbReference>
<dbReference type="PANTHER" id="PTHR21174:SF0">
    <property type="entry name" value="HD PHOSPHOHYDROLASE FAMILY PROTEIN-RELATED"/>
    <property type="match status" value="1"/>
</dbReference>
<dbReference type="Gene3D" id="1.10.3210.10">
    <property type="entry name" value="Hypothetical protein af1432"/>
    <property type="match status" value="1"/>
</dbReference>
<evidence type="ECO:0000313" key="2">
    <source>
        <dbReference type="Proteomes" id="UP000270291"/>
    </source>
</evidence>
<dbReference type="EMBL" id="RWIU01000001">
    <property type="protein sequence ID" value="RSK46151.1"/>
    <property type="molecule type" value="Genomic_DNA"/>
</dbReference>
<accession>A0A428KI91</accession>
<organism evidence="1 2">
    <name type="scientific">Hymenobacter perfusus</name>
    <dbReference type="NCBI Taxonomy" id="1236770"/>
    <lineage>
        <taxon>Bacteria</taxon>
        <taxon>Pseudomonadati</taxon>
        <taxon>Bacteroidota</taxon>
        <taxon>Cytophagia</taxon>
        <taxon>Cytophagales</taxon>
        <taxon>Hymenobacteraceae</taxon>
        <taxon>Hymenobacter</taxon>
    </lineage>
</organism>
<dbReference type="PIRSF" id="PIRSF035170">
    <property type="entry name" value="HD_phosphohydro"/>
    <property type="match status" value="1"/>
</dbReference>
<dbReference type="AlphaFoldDB" id="A0A428KI91"/>
<proteinExistence type="predicted"/>
<dbReference type="SUPFAM" id="SSF109604">
    <property type="entry name" value="HD-domain/PDEase-like"/>
    <property type="match status" value="1"/>
</dbReference>
<evidence type="ECO:0008006" key="3">
    <source>
        <dbReference type="Google" id="ProtNLM"/>
    </source>
</evidence>